<proteinExistence type="predicted"/>
<sequence>MPSSTSRPLPSSSSTSEVAKGSWRPRRSLPTTTIIPHPATSKVVPPNAGLHEGSATLTGNSPVPVKVHLHLKSAILHALLHTSFTQRPLPLRTSSVHS</sequence>
<evidence type="ECO:0000313" key="3">
    <source>
        <dbReference type="EMBL" id="KAG0446245.1"/>
    </source>
</evidence>
<evidence type="ECO:0000313" key="2">
    <source>
        <dbReference type="EMBL" id="KAG0446229.1"/>
    </source>
</evidence>
<accession>A0A835U1R0</accession>
<evidence type="ECO:0000313" key="5">
    <source>
        <dbReference type="Proteomes" id="UP000639772"/>
    </source>
</evidence>
<name>A0A835U1R0_VANPL</name>
<evidence type="ECO:0000313" key="4">
    <source>
        <dbReference type="Proteomes" id="UP000636800"/>
    </source>
</evidence>
<keyword evidence="4" id="KW-1185">Reference proteome</keyword>
<feature type="compositionally biased region" description="Low complexity" evidence="1">
    <location>
        <begin position="1"/>
        <end position="16"/>
    </location>
</feature>
<dbReference type="EMBL" id="JADCNM010000601">
    <property type="protein sequence ID" value="KAG0446245.1"/>
    <property type="molecule type" value="Genomic_DNA"/>
</dbReference>
<dbReference type="Proteomes" id="UP000636800">
    <property type="component" value="Unassembled WGS sequence"/>
</dbReference>
<protein>
    <submittedName>
        <fullName evidence="2">Uncharacterized protein</fullName>
    </submittedName>
</protein>
<organism evidence="2 4">
    <name type="scientific">Vanilla planifolia</name>
    <name type="common">Vanilla</name>
    <dbReference type="NCBI Taxonomy" id="51239"/>
    <lineage>
        <taxon>Eukaryota</taxon>
        <taxon>Viridiplantae</taxon>
        <taxon>Streptophyta</taxon>
        <taxon>Embryophyta</taxon>
        <taxon>Tracheophyta</taxon>
        <taxon>Spermatophyta</taxon>
        <taxon>Magnoliopsida</taxon>
        <taxon>Liliopsida</taxon>
        <taxon>Asparagales</taxon>
        <taxon>Orchidaceae</taxon>
        <taxon>Vanilloideae</taxon>
        <taxon>Vanilleae</taxon>
        <taxon>Vanilla</taxon>
    </lineage>
</organism>
<reference evidence="4 5" key="1">
    <citation type="journal article" date="2020" name="Nat. Food">
        <title>A phased Vanilla planifolia genome enables genetic improvement of flavour and production.</title>
        <authorList>
            <person name="Hasing T."/>
            <person name="Tang H."/>
            <person name="Brym M."/>
            <person name="Khazi F."/>
            <person name="Huang T."/>
            <person name="Chambers A.H."/>
        </authorList>
    </citation>
    <scope>NUCLEOTIDE SEQUENCE [LARGE SCALE GENOMIC DNA]</scope>
    <source>
        <tissue evidence="2">Leaf</tissue>
    </source>
</reference>
<comment type="caution">
    <text evidence="2">The sequence shown here is derived from an EMBL/GenBank/DDBJ whole genome shotgun (WGS) entry which is preliminary data.</text>
</comment>
<dbReference type="EMBL" id="JADCNL010000600">
    <property type="protein sequence ID" value="KAG0446229.1"/>
    <property type="molecule type" value="Genomic_DNA"/>
</dbReference>
<dbReference type="Proteomes" id="UP000639772">
    <property type="component" value="Unassembled WGS sequence"/>
</dbReference>
<dbReference type="AlphaFoldDB" id="A0A835U1R0"/>
<feature type="region of interest" description="Disordered" evidence="1">
    <location>
        <begin position="1"/>
        <end position="57"/>
    </location>
</feature>
<gene>
    <name evidence="2" type="ORF">HPP92_028938</name>
    <name evidence="3" type="ORF">HPP92_028948</name>
</gene>
<evidence type="ECO:0000256" key="1">
    <source>
        <dbReference type="SAM" id="MobiDB-lite"/>
    </source>
</evidence>